<feature type="transmembrane region" description="Helical" evidence="5">
    <location>
        <begin position="7"/>
        <end position="26"/>
    </location>
</feature>
<keyword evidence="4 5" id="KW-0472">Membrane</keyword>
<keyword evidence="3 5" id="KW-1133">Transmembrane helix</keyword>
<evidence type="ECO:0008006" key="8">
    <source>
        <dbReference type="Google" id="ProtNLM"/>
    </source>
</evidence>
<proteinExistence type="predicted"/>
<evidence type="ECO:0000256" key="3">
    <source>
        <dbReference type="ARBA" id="ARBA00022989"/>
    </source>
</evidence>
<name>I0WFZ2_9FLAO</name>
<dbReference type="RefSeq" id="WP_008238857.1">
    <property type="nucleotide sequence ID" value="NZ_AJJU01000006.1"/>
</dbReference>
<keyword evidence="2 5" id="KW-0812">Transmembrane</keyword>
<feature type="transmembrane region" description="Helical" evidence="5">
    <location>
        <begin position="73"/>
        <end position="91"/>
    </location>
</feature>
<dbReference type="EMBL" id="AJJU01000006">
    <property type="protein sequence ID" value="EID75308.1"/>
    <property type="molecule type" value="Genomic_DNA"/>
</dbReference>
<evidence type="ECO:0000256" key="1">
    <source>
        <dbReference type="ARBA" id="ARBA00004141"/>
    </source>
</evidence>
<dbReference type="OrthoDB" id="7960583at2"/>
<dbReference type="eggNOG" id="ENOG5032Z45">
    <property type="taxonomic scope" value="Bacteria"/>
</dbReference>
<evidence type="ECO:0000256" key="5">
    <source>
        <dbReference type="SAM" id="Phobius"/>
    </source>
</evidence>
<sequence>MNTNKLIYWISTSLFSASMLYSSYLYFTAPELKGAFVGLGFTQDYFRIELGIAKILGALALILPMVPKGIKNFAYAGFTINLVSAIIAHMAMGYHSYGFVVFSVITLSLSYYSFLKLPLAKEPVLS</sequence>
<dbReference type="Pfam" id="PF13564">
    <property type="entry name" value="DoxX_2"/>
    <property type="match status" value="1"/>
</dbReference>
<evidence type="ECO:0000256" key="4">
    <source>
        <dbReference type="ARBA" id="ARBA00023136"/>
    </source>
</evidence>
<dbReference type="STRING" id="946077.W5A_07050"/>
<accession>I0WFZ2</accession>
<protein>
    <recommendedName>
        <fullName evidence="8">DoxX family protein</fullName>
    </recommendedName>
</protein>
<comment type="subcellular location">
    <subcellularLocation>
        <location evidence="1">Membrane</location>
        <topology evidence="1">Multi-pass membrane protein</topology>
    </subcellularLocation>
</comment>
<feature type="transmembrane region" description="Helical" evidence="5">
    <location>
        <begin position="46"/>
        <end position="66"/>
    </location>
</feature>
<gene>
    <name evidence="6" type="ORF">W5A_07050</name>
</gene>
<comment type="caution">
    <text evidence="6">The sequence shown here is derived from an EMBL/GenBank/DDBJ whole genome shotgun (WGS) entry which is preliminary data.</text>
</comment>
<evidence type="ECO:0000256" key="2">
    <source>
        <dbReference type="ARBA" id="ARBA00022692"/>
    </source>
</evidence>
<evidence type="ECO:0000313" key="7">
    <source>
        <dbReference type="Proteomes" id="UP000005938"/>
    </source>
</evidence>
<dbReference type="GO" id="GO:0016020">
    <property type="term" value="C:membrane"/>
    <property type="evidence" value="ECO:0007669"/>
    <property type="project" value="UniProtKB-SubCell"/>
</dbReference>
<keyword evidence="7" id="KW-1185">Reference proteome</keyword>
<organism evidence="6 7">
    <name type="scientific">Imtechella halotolerans K1</name>
    <dbReference type="NCBI Taxonomy" id="946077"/>
    <lineage>
        <taxon>Bacteria</taxon>
        <taxon>Pseudomonadati</taxon>
        <taxon>Bacteroidota</taxon>
        <taxon>Flavobacteriia</taxon>
        <taxon>Flavobacteriales</taxon>
        <taxon>Flavobacteriaceae</taxon>
        <taxon>Imtechella</taxon>
    </lineage>
</organism>
<dbReference type="InterPro" id="IPR032808">
    <property type="entry name" value="DoxX"/>
</dbReference>
<feature type="transmembrane region" description="Helical" evidence="5">
    <location>
        <begin position="97"/>
        <end position="115"/>
    </location>
</feature>
<dbReference type="AlphaFoldDB" id="I0WFZ2"/>
<dbReference type="Proteomes" id="UP000005938">
    <property type="component" value="Unassembled WGS sequence"/>
</dbReference>
<dbReference type="PATRIC" id="fig|946077.3.peg.1426"/>
<reference evidence="6 7" key="1">
    <citation type="journal article" date="2012" name="J. Bacteriol.">
        <title>Genome Sequence of the Halotolerant Bacterium Imtechella halotolerans K1T.</title>
        <authorList>
            <person name="Kumar S."/>
            <person name="Vikram S."/>
            <person name="Subramanian S."/>
            <person name="Raghava G.P."/>
            <person name="Pinnaka A.K."/>
        </authorList>
    </citation>
    <scope>NUCLEOTIDE SEQUENCE [LARGE SCALE GENOMIC DNA]</scope>
    <source>
        <strain evidence="6 7">K1</strain>
    </source>
</reference>
<evidence type="ECO:0000313" key="6">
    <source>
        <dbReference type="EMBL" id="EID75308.1"/>
    </source>
</evidence>